<dbReference type="InterPro" id="IPR005914">
    <property type="entry name" value="Acac_CoA_synth"/>
</dbReference>
<dbReference type="InterPro" id="IPR032387">
    <property type="entry name" value="ACAS_N"/>
</dbReference>
<comment type="function">
    <text evidence="7">Converts acetoacetate to acetoacetyl-CoA in the cytosol.</text>
</comment>
<dbReference type="GO" id="GO:0030729">
    <property type="term" value="F:acetoacetate-CoA ligase activity"/>
    <property type="evidence" value="ECO:0007669"/>
    <property type="project" value="UniProtKB-UniRule"/>
</dbReference>
<dbReference type="PANTHER" id="PTHR42921">
    <property type="entry name" value="ACETOACETYL-COA SYNTHETASE"/>
    <property type="match status" value="1"/>
</dbReference>
<dbReference type="GO" id="GO:0005524">
    <property type="term" value="F:ATP binding"/>
    <property type="evidence" value="ECO:0007669"/>
    <property type="project" value="UniProtKB-UniRule"/>
</dbReference>
<dbReference type="NCBIfam" id="TIGR01217">
    <property type="entry name" value="ac_ac_CoA_syn"/>
    <property type="match status" value="1"/>
</dbReference>
<organism evidence="10 11">
    <name type="scientific">Larinioides sclopetarius</name>
    <dbReference type="NCBI Taxonomy" id="280406"/>
    <lineage>
        <taxon>Eukaryota</taxon>
        <taxon>Metazoa</taxon>
        <taxon>Ecdysozoa</taxon>
        <taxon>Arthropoda</taxon>
        <taxon>Chelicerata</taxon>
        <taxon>Arachnida</taxon>
        <taxon>Araneae</taxon>
        <taxon>Araneomorphae</taxon>
        <taxon>Entelegynae</taxon>
        <taxon>Araneoidea</taxon>
        <taxon>Araneidae</taxon>
        <taxon>Larinioides</taxon>
    </lineage>
</organism>
<accession>A0AAV1ZL33</accession>
<dbReference type="Gene3D" id="3.40.50.12780">
    <property type="entry name" value="N-terminal domain of ligase-like"/>
    <property type="match status" value="1"/>
</dbReference>
<dbReference type="InterPro" id="IPR042099">
    <property type="entry name" value="ANL_N_sf"/>
</dbReference>
<dbReference type="PROSITE" id="PS00455">
    <property type="entry name" value="AMP_BINDING"/>
    <property type="match status" value="1"/>
</dbReference>
<comment type="catalytic activity">
    <reaction evidence="7">
        <text>acetoacetate + ATP + CoA = acetoacetyl-CoA + AMP + diphosphate</text>
        <dbReference type="Rhea" id="RHEA:16117"/>
        <dbReference type="ChEBI" id="CHEBI:13705"/>
        <dbReference type="ChEBI" id="CHEBI:30616"/>
        <dbReference type="ChEBI" id="CHEBI:33019"/>
        <dbReference type="ChEBI" id="CHEBI:57286"/>
        <dbReference type="ChEBI" id="CHEBI:57287"/>
        <dbReference type="ChEBI" id="CHEBI:456215"/>
        <dbReference type="EC" id="6.2.1.16"/>
    </reaction>
</comment>
<comment type="caution">
    <text evidence="10">The sequence shown here is derived from an EMBL/GenBank/DDBJ whole genome shotgun (WGS) entry which is preliminary data.</text>
</comment>
<dbReference type="Pfam" id="PF16177">
    <property type="entry name" value="ACAS_N"/>
    <property type="match status" value="1"/>
</dbReference>
<comment type="similarity">
    <text evidence="1 7">Belongs to the ATP-dependent AMP-binding enzyme family.</text>
</comment>
<dbReference type="AlphaFoldDB" id="A0AAV1ZL33"/>
<evidence type="ECO:0000256" key="3">
    <source>
        <dbReference type="ARBA" id="ARBA00015326"/>
    </source>
</evidence>
<proteinExistence type="inferred from homology"/>
<keyword evidence="7" id="KW-0963">Cytoplasm</keyword>
<keyword evidence="6 7" id="KW-0067">ATP-binding</keyword>
<name>A0AAV1ZL33_9ARAC</name>
<dbReference type="InterPro" id="IPR020845">
    <property type="entry name" value="AMP-binding_CS"/>
</dbReference>
<keyword evidence="7" id="KW-0276">Fatty acid metabolism</keyword>
<dbReference type="SUPFAM" id="SSF56801">
    <property type="entry name" value="Acetyl-CoA synthetase-like"/>
    <property type="match status" value="1"/>
</dbReference>
<gene>
    <name evidence="10" type="ORF">LARSCL_LOCUS6173</name>
</gene>
<evidence type="ECO:0000256" key="4">
    <source>
        <dbReference type="ARBA" id="ARBA00022598"/>
    </source>
</evidence>
<evidence type="ECO:0000256" key="5">
    <source>
        <dbReference type="ARBA" id="ARBA00022741"/>
    </source>
</evidence>
<feature type="domain" description="Acetyl-coenzyme A synthetase N-terminal" evidence="9">
    <location>
        <begin position="69"/>
        <end position="126"/>
    </location>
</feature>
<dbReference type="PANTHER" id="PTHR42921:SF1">
    <property type="entry name" value="ACETOACETYL-COA SYNTHETASE"/>
    <property type="match status" value="1"/>
</dbReference>
<keyword evidence="4 7" id="KW-0436">Ligase</keyword>
<dbReference type="Gene3D" id="3.30.300.30">
    <property type="match status" value="1"/>
</dbReference>
<protein>
    <recommendedName>
        <fullName evidence="3 7">Acetoacetyl-CoA synthetase</fullName>
        <ecNumber evidence="2 7">6.2.1.16</ecNumber>
    </recommendedName>
</protein>
<keyword evidence="5 7" id="KW-0547">Nucleotide-binding</keyword>
<evidence type="ECO:0000313" key="10">
    <source>
        <dbReference type="EMBL" id="CAL1272077.1"/>
    </source>
</evidence>
<feature type="domain" description="AMP-dependent synthetase/ligase" evidence="8">
    <location>
        <begin position="134"/>
        <end position="512"/>
    </location>
</feature>
<comment type="subcellular location">
    <subcellularLocation>
        <location evidence="7">Cytoplasm</location>
        <location evidence="7">Cytosol</location>
    </subcellularLocation>
</comment>
<dbReference type="GO" id="GO:0006631">
    <property type="term" value="P:fatty acid metabolic process"/>
    <property type="evidence" value="ECO:0007669"/>
    <property type="project" value="UniProtKB-UniRule"/>
</dbReference>
<reference evidence="10 11" key="1">
    <citation type="submission" date="2024-04" db="EMBL/GenBank/DDBJ databases">
        <authorList>
            <person name="Rising A."/>
            <person name="Reimegard J."/>
            <person name="Sonavane S."/>
            <person name="Akerstrom W."/>
            <person name="Nylinder S."/>
            <person name="Hedman E."/>
            <person name="Kallberg Y."/>
        </authorList>
    </citation>
    <scope>NUCLEOTIDE SEQUENCE [LARGE SCALE GENOMIC DNA]</scope>
</reference>
<sequence length="700" mass="79791">MSTGIILEEEILNHVCDNKEKVQPCKERTVMDTRRKQPFLAWNKKVLDTNTEKFKKIIEEKYQLRFESYWDLHKWSVDNTEKFWEEIWDYFKVIASKPYEKAFVKTGPRFLDNKWFTGAKLNYAENLLRMRGNDTIALACLDEEDNFEELTHAQLYEEVKLYAAAFRKHGLKKGDVVAGFLNNRKDAVTGCLAAASIGAIWSGIQVYSGEKSAIKIAQRMEPKFLIAVDRFQVEGEEFPILEKIPIIVENTPTIEKVIIIPTRQETLSKDISNIRNCYFLPEFFESGKNPDGSVPEIVFEQLPFDHPLFLVFTSGTTGLPKAPVHGAGTFLPLLIDVAFHWNLKPGDTLFSFIPMGWAVWNWFLPAIALGVRLMIYSGSSSYVRKGMNMWDTLAKYKATWWFVEPCSLDKLEKKDMLPKPESNLDNLKAICICGSPVKVQNIAYIQSKIKKDVFAASLYGTTESHGFLSGYDWNLPSYAGEVQVPALGKDIHCFDKQGRSVVGKLGELVITTRSPSFPLYLWKDEDGSVVHKAYLDLYPGVWCPHDECWINPKSKGIVIVGRSDDTLIQNGECFGSADIYFAIHDMEEITDYICVGQTSPDGDVRVVLFVKLAETVRFSPDLSQKICQKIENELWRELVPEIVLDVKDIPYNLNGKRMESTVKKIIHTNEIPEVNNIRNPDSLQSFCNRPEIVSFMQPSS</sequence>
<evidence type="ECO:0000256" key="2">
    <source>
        <dbReference type="ARBA" id="ARBA00012988"/>
    </source>
</evidence>
<dbReference type="InterPro" id="IPR045851">
    <property type="entry name" value="AMP-bd_C_sf"/>
</dbReference>
<evidence type="ECO:0000313" key="11">
    <source>
        <dbReference type="Proteomes" id="UP001497382"/>
    </source>
</evidence>
<dbReference type="GO" id="GO:0005829">
    <property type="term" value="C:cytosol"/>
    <property type="evidence" value="ECO:0007669"/>
    <property type="project" value="UniProtKB-SubCell"/>
</dbReference>
<evidence type="ECO:0000256" key="6">
    <source>
        <dbReference type="ARBA" id="ARBA00022840"/>
    </source>
</evidence>
<keyword evidence="7" id="KW-0443">Lipid metabolism</keyword>
<evidence type="ECO:0000256" key="7">
    <source>
        <dbReference type="RuleBase" id="RU367019"/>
    </source>
</evidence>
<evidence type="ECO:0000259" key="8">
    <source>
        <dbReference type="Pfam" id="PF00501"/>
    </source>
</evidence>
<dbReference type="Proteomes" id="UP001497382">
    <property type="component" value="Unassembled WGS sequence"/>
</dbReference>
<dbReference type="Pfam" id="PF00501">
    <property type="entry name" value="AMP-binding"/>
    <property type="match status" value="1"/>
</dbReference>
<dbReference type="EMBL" id="CAXIEN010000058">
    <property type="protein sequence ID" value="CAL1272077.1"/>
    <property type="molecule type" value="Genomic_DNA"/>
</dbReference>
<keyword evidence="11" id="KW-1185">Reference proteome</keyword>
<evidence type="ECO:0000259" key="9">
    <source>
        <dbReference type="Pfam" id="PF16177"/>
    </source>
</evidence>
<evidence type="ECO:0000256" key="1">
    <source>
        <dbReference type="ARBA" id="ARBA00006432"/>
    </source>
</evidence>
<dbReference type="InterPro" id="IPR000873">
    <property type="entry name" value="AMP-dep_synth/lig_dom"/>
</dbReference>
<dbReference type="EC" id="6.2.1.16" evidence="2 7"/>